<dbReference type="AlphaFoldDB" id="A0AA49GNV1"/>
<keyword evidence="1" id="KW-0732">Signal</keyword>
<reference evidence="2" key="2">
    <citation type="journal article" date="2024" name="Antonie Van Leeuwenhoek">
        <title>Roseihalotalea indica gen. nov., sp. nov., a halophilic Bacteroidetes from mesopelagic Southwest Indian Ocean with higher carbohydrate metabolic potential.</title>
        <authorList>
            <person name="Chen B."/>
            <person name="Zhang M."/>
            <person name="Lin D."/>
            <person name="Ye J."/>
            <person name="Tang K."/>
        </authorList>
    </citation>
    <scope>NUCLEOTIDE SEQUENCE</scope>
    <source>
        <strain evidence="2">TK19036</strain>
    </source>
</reference>
<sequence>MKKTLHYSVFLLIVNLLLSACQSTAPVNEEDGLFAPSNLVAWCIVPFDRVERGPQERAEMLQDLGITKFAYDWRTEHLPSFEEELQALEEHDVELQGIWFWIEQDSAGYLGKDNEALWAKMKENNVQTECWFSFSPQFYKGLSDEEKASHTIAFIRDFRERAKEIGCTLGMYNHGDWFGKPENQLMIIDSLGDDHLGMVYNFHHAHHEIDQFPELLQKMKPYLLAINLNGMVKDGEKILILGEGEEELSMLQTIKDSGYQGPIGIIGHQEEEDVKEVLSQNLAGLAKLQAKLK</sequence>
<organism evidence="2">
    <name type="scientific">Roseihalotalea indica</name>
    <dbReference type="NCBI Taxonomy" id="2867963"/>
    <lineage>
        <taxon>Bacteria</taxon>
        <taxon>Pseudomonadati</taxon>
        <taxon>Bacteroidota</taxon>
        <taxon>Cytophagia</taxon>
        <taxon>Cytophagales</taxon>
        <taxon>Catalimonadaceae</taxon>
        <taxon>Roseihalotalea</taxon>
    </lineage>
</organism>
<feature type="chain" id="PRO_5041435223" evidence="1">
    <location>
        <begin position="26"/>
        <end position="293"/>
    </location>
</feature>
<evidence type="ECO:0000313" key="2">
    <source>
        <dbReference type="EMBL" id="WKN37221.1"/>
    </source>
</evidence>
<dbReference type="GO" id="GO:0016853">
    <property type="term" value="F:isomerase activity"/>
    <property type="evidence" value="ECO:0007669"/>
    <property type="project" value="UniProtKB-KW"/>
</dbReference>
<dbReference type="EMBL" id="CP120682">
    <property type="protein sequence ID" value="WKN37221.1"/>
    <property type="molecule type" value="Genomic_DNA"/>
</dbReference>
<gene>
    <name evidence="2" type="ORF">K4G66_00675</name>
</gene>
<dbReference type="SUPFAM" id="SSF51658">
    <property type="entry name" value="Xylose isomerase-like"/>
    <property type="match status" value="1"/>
</dbReference>
<dbReference type="PROSITE" id="PS51257">
    <property type="entry name" value="PROKAR_LIPOPROTEIN"/>
    <property type="match status" value="1"/>
</dbReference>
<evidence type="ECO:0000256" key="1">
    <source>
        <dbReference type="SAM" id="SignalP"/>
    </source>
</evidence>
<dbReference type="Gene3D" id="3.20.20.150">
    <property type="entry name" value="Divalent-metal-dependent TIM barrel enzymes"/>
    <property type="match status" value="1"/>
</dbReference>
<accession>A0AA49GNV1</accession>
<reference evidence="2" key="1">
    <citation type="journal article" date="2023" name="Comput. Struct. Biotechnol. J.">
        <title>Discovery of a novel marine Bacteroidetes with a rich repertoire of carbohydrate-active enzymes.</title>
        <authorList>
            <person name="Chen B."/>
            <person name="Liu G."/>
            <person name="Chen Q."/>
            <person name="Wang H."/>
            <person name="Liu L."/>
            <person name="Tang K."/>
        </authorList>
    </citation>
    <scope>NUCLEOTIDE SEQUENCE</scope>
    <source>
        <strain evidence="2">TK19036</strain>
    </source>
</reference>
<protein>
    <submittedName>
        <fullName evidence="2">Xylose isomerase</fullName>
    </submittedName>
</protein>
<proteinExistence type="predicted"/>
<dbReference type="InterPro" id="IPR036237">
    <property type="entry name" value="Xyl_isomerase-like_sf"/>
</dbReference>
<keyword evidence="2" id="KW-0413">Isomerase</keyword>
<name>A0AA49GNV1_9BACT</name>
<feature type="signal peptide" evidence="1">
    <location>
        <begin position="1"/>
        <end position="25"/>
    </location>
</feature>